<dbReference type="RefSeq" id="WP_125499921.1">
    <property type="nucleotide sequence ID" value="NZ_BMVZ01000027.1"/>
</dbReference>
<evidence type="ECO:0000313" key="5">
    <source>
        <dbReference type="EMBL" id="NJP16972.1"/>
    </source>
</evidence>
<keyword evidence="6" id="KW-1185">Reference proteome</keyword>
<dbReference type="Gene3D" id="2.60.120.650">
    <property type="entry name" value="Cupin"/>
    <property type="match status" value="1"/>
</dbReference>
<dbReference type="InterPro" id="IPR039994">
    <property type="entry name" value="NO66-like"/>
</dbReference>
<organism evidence="5 6">
    <name type="scientific">Streptomyces thermoviolaceus subsp. thermoviolaceus</name>
    <dbReference type="NCBI Taxonomy" id="66860"/>
    <lineage>
        <taxon>Bacteria</taxon>
        <taxon>Bacillati</taxon>
        <taxon>Actinomycetota</taxon>
        <taxon>Actinomycetes</taxon>
        <taxon>Kitasatosporales</taxon>
        <taxon>Streptomycetaceae</taxon>
        <taxon>Streptomyces</taxon>
    </lineage>
</organism>
<comment type="caution">
    <text evidence="5">The sequence shown here is derived from an EMBL/GenBank/DDBJ whole genome shotgun (WGS) entry which is preliminary data.</text>
</comment>
<dbReference type="Pfam" id="PF08007">
    <property type="entry name" value="JmjC_2"/>
    <property type="match status" value="1"/>
</dbReference>
<dbReference type="PANTHER" id="PTHR13096">
    <property type="entry name" value="MINA53 MYC INDUCED NUCLEAR ANTIGEN"/>
    <property type="match status" value="1"/>
</dbReference>
<accession>A0ABX0YY69</accession>
<evidence type="ECO:0000259" key="4">
    <source>
        <dbReference type="PROSITE" id="PS51184"/>
    </source>
</evidence>
<protein>
    <recommendedName>
        <fullName evidence="4">JmjC domain-containing protein</fullName>
    </recommendedName>
</protein>
<dbReference type="PROSITE" id="PS51184">
    <property type="entry name" value="JMJC"/>
    <property type="match status" value="1"/>
</dbReference>
<sequence length="457" mass="51213">MITSDRKPPRVRIINTAALSGRQEPLVPIHDDEKAGQAARMLPVDSAALRRCIGDEKEFTADIWGKRVHVTRGGVPASDLISVQDIDRLLTDQPLLRSDMIRLVRHGEILPRQAYLRSMREIYPRPVDHEMTENELLLEMLTRGVASAAEVTAAVRGGATLILQSAHWYHPPLTEFCRSLELALGRRCRANIYLTPVSSQGFGLHTDPHDVFVLQAFGEKQWHVGATPWERHNGHASDDPDETRELLLRPGDVLYLPKGTPHRANTLSARSGHVTISIESNSWREVLRTTLSRLVEDSLPAELLDAELPVGWLHDGSVLHEAAERFLTEARAAFARQEPEQVRSAHLQTFLTQLTDRIPGAFETDSALGVLGVLDTTRLRRRKTVPCALFAQPATRRIYAVLGRRSVSMPDSYEKVMRFVAGRSEFTPEELSFALDEPERLELCQALVDAHLLHALE</sequence>
<dbReference type="InterPro" id="IPR003347">
    <property type="entry name" value="JmjC_dom"/>
</dbReference>
<reference evidence="5 6" key="1">
    <citation type="submission" date="2020-03" db="EMBL/GenBank/DDBJ databases">
        <title>WGS of actinomycetes isolated from Thailand.</title>
        <authorList>
            <person name="Thawai C."/>
        </authorList>
    </citation>
    <scope>NUCLEOTIDE SEQUENCE [LARGE SCALE GENOMIC DNA]</scope>
    <source>
        <strain evidence="5 6">NBRC 13905</strain>
    </source>
</reference>
<feature type="domain" description="JmjC" evidence="4">
    <location>
        <begin position="168"/>
        <end position="295"/>
    </location>
</feature>
<evidence type="ECO:0000256" key="2">
    <source>
        <dbReference type="ARBA" id="ARBA00022723"/>
    </source>
</evidence>
<evidence type="ECO:0000256" key="1">
    <source>
        <dbReference type="ARBA" id="ARBA00001954"/>
    </source>
</evidence>
<dbReference type="PANTHER" id="PTHR13096:SF8">
    <property type="entry name" value="RIBOSOMAL OXYGENASE 1"/>
    <property type="match status" value="1"/>
</dbReference>
<dbReference type="Proteomes" id="UP000635996">
    <property type="component" value="Unassembled WGS sequence"/>
</dbReference>
<name>A0ABX0YY69_STRTL</name>
<dbReference type="EMBL" id="JAATEL010000030">
    <property type="protein sequence ID" value="NJP16972.1"/>
    <property type="molecule type" value="Genomic_DNA"/>
</dbReference>
<keyword evidence="2" id="KW-0479">Metal-binding</keyword>
<gene>
    <name evidence="5" type="ORF">HCJ95_22510</name>
</gene>
<evidence type="ECO:0000256" key="3">
    <source>
        <dbReference type="ARBA" id="ARBA00023004"/>
    </source>
</evidence>
<dbReference type="SUPFAM" id="SSF51197">
    <property type="entry name" value="Clavaminate synthase-like"/>
    <property type="match status" value="1"/>
</dbReference>
<comment type="cofactor">
    <cofactor evidence="1">
        <name>Fe(2+)</name>
        <dbReference type="ChEBI" id="CHEBI:29033"/>
    </cofactor>
</comment>
<proteinExistence type="predicted"/>
<keyword evidence="3" id="KW-0408">Iron</keyword>
<evidence type="ECO:0000313" key="6">
    <source>
        <dbReference type="Proteomes" id="UP000635996"/>
    </source>
</evidence>